<keyword evidence="2" id="KW-1185">Reference proteome</keyword>
<proteinExistence type="predicted"/>
<sequence>MDYETTRADVAAVNRLVSASAAAPSNPEEDPDLTGLIGEVVTAIPPERLVVAFTIVLRETLHELAEATGQPMDEVWQRIALRFAAQVDDET</sequence>
<reference evidence="1 2" key="1">
    <citation type="submission" date="2024-10" db="EMBL/GenBank/DDBJ databases">
        <authorList>
            <person name="Topkara A.R."/>
            <person name="Saygin H."/>
        </authorList>
    </citation>
    <scope>NUCLEOTIDE SEQUENCE [LARGE SCALE GENOMIC DNA]</scope>
    <source>
        <strain evidence="1 2">M3C6</strain>
    </source>
</reference>
<gene>
    <name evidence="1" type="ORF">ACFLIM_39245</name>
</gene>
<dbReference type="RefSeq" id="WP_393173833.1">
    <property type="nucleotide sequence ID" value="NZ_JBICRM010000034.1"/>
</dbReference>
<evidence type="ECO:0000313" key="2">
    <source>
        <dbReference type="Proteomes" id="UP001603978"/>
    </source>
</evidence>
<evidence type="ECO:0008006" key="3">
    <source>
        <dbReference type="Google" id="ProtNLM"/>
    </source>
</evidence>
<name>A0ABW7ASN7_9ACTN</name>
<comment type="caution">
    <text evidence="1">The sequence shown here is derived from an EMBL/GenBank/DDBJ whole genome shotgun (WGS) entry which is preliminary data.</text>
</comment>
<dbReference type="EMBL" id="JBICRM010000034">
    <property type="protein sequence ID" value="MFG1709245.1"/>
    <property type="molecule type" value="Genomic_DNA"/>
</dbReference>
<dbReference type="Proteomes" id="UP001603978">
    <property type="component" value="Unassembled WGS sequence"/>
</dbReference>
<evidence type="ECO:0000313" key="1">
    <source>
        <dbReference type="EMBL" id="MFG1709245.1"/>
    </source>
</evidence>
<protein>
    <recommendedName>
        <fullName evidence="3">ANTAR domain-containing protein</fullName>
    </recommendedName>
</protein>
<organism evidence="1 2">
    <name type="scientific">Nonomuraea marmarensis</name>
    <dbReference type="NCBI Taxonomy" id="3351344"/>
    <lineage>
        <taxon>Bacteria</taxon>
        <taxon>Bacillati</taxon>
        <taxon>Actinomycetota</taxon>
        <taxon>Actinomycetes</taxon>
        <taxon>Streptosporangiales</taxon>
        <taxon>Streptosporangiaceae</taxon>
        <taxon>Nonomuraea</taxon>
    </lineage>
</organism>
<accession>A0ABW7ASN7</accession>